<proteinExistence type="predicted"/>
<dbReference type="Proteomes" id="UP000046395">
    <property type="component" value="Unassembled WGS sequence"/>
</dbReference>
<dbReference type="Gene3D" id="2.40.160.110">
    <property type="match status" value="1"/>
</dbReference>
<name>A0A5S6QXU2_TRIMR</name>
<dbReference type="STRING" id="70415.A0A5S6QXU2"/>
<dbReference type="PANTHER" id="PTHR12471:SF7">
    <property type="entry name" value="V-TYPE PROTON ATPASE SUBUNIT S1"/>
    <property type="match status" value="1"/>
</dbReference>
<feature type="chain" id="PRO_5024432111" evidence="1">
    <location>
        <begin position="29"/>
        <end position="395"/>
    </location>
</feature>
<dbReference type="WBParaSite" id="TMUE_3000011722.1">
    <property type="protein sequence ID" value="TMUE_3000011722.1"/>
    <property type="gene ID" value="WBGene00290169"/>
</dbReference>
<feature type="signal peptide" evidence="1">
    <location>
        <begin position="1"/>
        <end position="28"/>
    </location>
</feature>
<dbReference type="GO" id="GO:0001671">
    <property type="term" value="F:ATPase activator activity"/>
    <property type="evidence" value="ECO:0007669"/>
    <property type="project" value="TreeGrafter"/>
</dbReference>
<evidence type="ECO:0000313" key="3">
    <source>
        <dbReference type="WBParaSite" id="TMUE_3000011722.1"/>
    </source>
</evidence>
<reference evidence="3" key="1">
    <citation type="submission" date="2019-12" db="UniProtKB">
        <authorList>
            <consortium name="WormBaseParasite"/>
        </authorList>
    </citation>
    <scope>IDENTIFICATION</scope>
</reference>
<dbReference type="PANTHER" id="PTHR12471">
    <property type="entry name" value="VACUOLAR ATP SYNTHASE SUBUNIT S1"/>
    <property type="match status" value="1"/>
</dbReference>
<keyword evidence="2" id="KW-1185">Reference proteome</keyword>
<evidence type="ECO:0000313" key="2">
    <source>
        <dbReference type="Proteomes" id="UP000046395"/>
    </source>
</evidence>
<dbReference type="AlphaFoldDB" id="A0A5S6QXU2"/>
<dbReference type="GO" id="GO:0033176">
    <property type="term" value="C:proton-transporting V-type ATPase complex"/>
    <property type="evidence" value="ECO:0007669"/>
    <property type="project" value="TreeGrafter"/>
</dbReference>
<sequence length="395" mass="42986">MIMHNGGIYLQIFAFLAACPLLCKSSLSDEVTLAWNFEGNGAATDLDSIMNPSKEAVVFLLPKFSLASLTRLAGGYSQSDDGGSLKHFKNLVESGGNAILLNEALSSKLLDHPSLKRIPSGEIFDIAKWKGLSRVALKLTSWDDLDALSAELSAGNIMKGRTGLLTAAPTSRKKRDVQPEAENDYTFANISSGECLLYASDVSFVVQQTSEGGIVSTEYPLPPANLRASGNCSNYMGSILLSWSPFTVRDQRMDAFSLGLAFDRASSEWYLANVSLSAAGNMIEEKKLEHFFNGSEVHRLQVHGVPAYSFACGKPKIWMVPATSASAKLRYGVSFRNLQIQPFRTSNGFGFTDHVDDLFCVFLITVFGVAMISSLTTMDRFDDPKGKPLVINAKE</sequence>
<keyword evidence="1" id="KW-0732">Signal</keyword>
<dbReference type="InterPro" id="IPR008388">
    <property type="entry name" value="Ac45_acc_su"/>
</dbReference>
<accession>A0A5S6QXU2</accession>
<organism evidence="2 3">
    <name type="scientific">Trichuris muris</name>
    <name type="common">Mouse whipworm</name>
    <dbReference type="NCBI Taxonomy" id="70415"/>
    <lineage>
        <taxon>Eukaryota</taxon>
        <taxon>Metazoa</taxon>
        <taxon>Ecdysozoa</taxon>
        <taxon>Nematoda</taxon>
        <taxon>Enoplea</taxon>
        <taxon>Dorylaimia</taxon>
        <taxon>Trichinellida</taxon>
        <taxon>Trichuridae</taxon>
        <taxon>Trichuris</taxon>
    </lineage>
</organism>
<protein>
    <submittedName>
        <fullName evidence="3">Uncharacterized protein</fullName>
    </submittedName>
</protein>
<dbReference type="GO" id="GO:0030641">
    <property type="term" value="P:regulation of cellular pH"/>
    <property type="evidence" value="ECO:0007669"/>
    <property type="project" value="TreeGrafter"/>
</dbReference>
<evidence type="ECO:0000256" key="1">
    <source>
        <dbReference type="SAM" id="SignalP"/>
    </source>
</evidence>